<evidence type="ECO:0000256" key="3">
    <source>
        <dbReference type="PIRSR" id="PIRSR016184-1"/>
    </source>
</evidence>
<dbReference type="NCBIfam" id="TIGR00654">
    <property type="entry name" value="PhzF_family"/>
    <property type="match status" value="1"/>
</dbReference>
<dbReference type="GO" id="GO:0005737">
    <property type="term" value="C:cytoplasm"/>
    <property type="evidence" value="ECO:0007669"/>
    <property type="project" value="TreeGrafter"/>
</dbReference>
<evidence type="ECO:0000256" key="2">
    <source>
        <dbReference type="ARBA" id="ARBA00023235"/>
    </source>
</evidence>
<dbReference type="GO" id="GO:0016853">
    <property type="term" value="F:isomerase activity"/>
    <property type="evidence" value="ECO:0007669"/>
    <property type="project" value="UniProtKB-KW"/>
</dbReference>
<dbReference type="AlphaFoldDB" id="A0A8X7U7T7"/>
<dbReference type="OrthoDB" id="75169at2759"/>
<keyword evidence="5" id="KW-1185">Reference proteome</keyword>
<accession>A0A8X7U7T7</accession>
<organism evidence="4 5">
    <name type="scientific">Brassica carinata</name>
    <name type="common">Ethiopian mustard</name>
    <name type="synonym">Abyssinian cabbage</name>
    <dbReference type="NCBI Taxonomy" id="52824"/>
    <lineage>
        <taxon>Eukaryota</taxon>
        <taxon>Viridiplantae</taxon>
        <taxon>Streptophyta</taxon>
        <taxon>Embryophyta</taxon>
        <taxon>Tracheophyta</taxon>
        <taxon>Spermatophyta</taxon>
        <taxon>Magnoliopsida</taxon>
        <taxon>eudicotyledons</taxon>
        <taxon>Gunneridae</taxon>
        <taxon>Pentapetalae</taxon>
        <taxon>rosids</taxon>
        <taxon>malvids</taxon>
        <taxon>Brassicales</taxon>
        <taxon>Brassicaceae</taxon>
        <taxon>Brassiceae</taxon>
        <taxon>Brassica</taxon>
    </lineage>
</organism>
<dbReference type="PANTHER" id="PTHR13774:SF17">
    <property type="entry name" value="PHENAZINE BIOSYNTHESIS-LIKE DOMAIN-CONTAINING PROTEIN"/>
    <property type="match status" value="1"/>
</dbReference>
<sequence>MVARKRVKYSVVDAFADFAFKGNPAAVCFLDDDDDKRDDAWLQSLAAEFNLSETCFLTPITVSDDQGDFPRFSLRWFTPVAEVDLCGHATLASAHVIFSNSLIDSEVVEFATRSGILTAKRVPLTSELKDESTFLIELDFPVVPTCEVNSTTDLSLFSNAVSGAPIVDIKATEKDVLVVLSSWESVTEMQPRTDEISKCPCQGLMVTAAASAGSQYDFCSRYFAPNFGINEDPVTGSAHCALAHYWSTKMNKCDFLAYQASGRGGTLNVHLDKEKQRVLLRGKAITVMEGCVLV</sequence>
<reference evidence="4 5" key="1">
    <citation type="submission" date="2020-02" db="EMBL/GenBank/DDBJ databases">
        <authorList>
            <person name="Ma Q."/>
            <person name="Huang Y."/>
            <person name="Song X."/>
            <person name="Pei D."/>
        </authorList>
    </citation>
    <scope>NUCLEOTIDE SEQUENCE [LARGE SCALE GENOMIC DNA]</scope>
    <source>
        <strain evidence="4">Sxm20200214</strain>
        <tissue evidence="4">Leaf</tissue>
    </source>
</reference>
<gene>
    <name evidence="4" type="ORF">Bca52824_062021</name>
</gene>
<dbReference type="SUPFAM" id="SSF54506">
    <property type="entry name" value="Diaminopimelate epimerase-like"/>
    <property type="match status" value="1"/>
</dbReference>
<feature type="active site" evidence="3">
    <location>
        <position position="53"/>
    </location>
</feature>
<evidence type="ECO:0000313" key="5">
    <source>
        <dbReference type="Proteomes" id="UP000886595"/>
    </source>
</evidence>
<dbReference type="Gene3D" id="3.10.310.10">
    <property type="entry name" value="Diaminopimelate Epimerase, Chain A, domain 1"/>
    <property type="match status" value="2"/>
</dbReference>
<protein>
    <recommendedName>
        <fullName evidence="6">Phenazine biosynthesis PhzC/PhzF protein</fullName>
    </recommendedName>
</protein>
<keyword evidence="2" id="KW-0413">Isomerase</keyword>
<comment type="caution">
    <text evidence="4">The sequence shown here is derived from an EMBL/GenBank/DDBJ whole genome shotgun (WGS) entry which is preliminary data.</text>
</comment>
<evidence type="ECO:0000256" key="1">
    <source>
        <dbReference type="ARBA" id="ARBA00008270"/>
    </source>
</evidence>
<dbReference type="InterPro" id="IPR003719">
    <property type="entry name" value="Phenazine_PhzF-like"/>
</dbReference>
<proteinExistence type="inferred from homology"/>
<dbReference type="EMBL" id="JAAMPC010000013">
    <property type="protein sequence ID" value="KAG2267466.1"/>
    <property type="molecule type" value="Genomic_DNA"/>
</dbReference>
<evidence type="ECO:0000313" key="4">
    <source>
        <dbReference type="EMBL" id="KAG2267466.1"/>
    </source>
</evidence>
<comment type="similarity">
    <text evidence="1">Belongs to the PhzF family.</text>
</comment>
<dbReference type="PANTHER" id="PTHR13774">
    <property type="entry name" value="PHENAZINE BIOSYNTHESIS PROTEIN"/>
    <property type="match status" value="1"/>
</dbReference>
<dbReference type="Pfam" id="PF02567">
    <property type="entry name" value="PhzC-PhzF"/>
    <property type="match status" value="1"/>
</dbReference>
<dbReference type="PIRSF" id="PIRSF016184">
    <property type="entry name" value="PhzC_PhzF"/>
    <property type="match status" value="1"/>
</dbReference>
<dbReference type="Proteomes" id="UP000886595">
    <property type="component" value="Unassembled WGS sequence"/>
</dbReference>
<name>A0A8X7U7T7_BRACI</name>
<evidence type="ECO:0008006" key="6">
    <source>
        <dbReference type="Google" id="ProtNLM"/>
    </source>
</evidence>